<accession>A0AAQ3TK66</accession>
<name>A0AAQ3TK66_PASNO</name>
<dbReference type="AlphaFoldDB" id="A0AAQ3TK66"/>
<evidence type="ECO:0000313" key="1">
    <source>
        <dbReference type="EMBL" id="WVZ74419.1"/>
    </source>
</evidence>
<reference evidence="1 2" key="1">
    <citation type="submission" date="2024-02" db="EMBL/GenBank/DDBJ databases">
        <title>High-quality chromosome-scale genome assembly of Pensacola bahiagrass (Paspalum notatum Flugge var. saurae).</title>
        <authorList>
            <person name="Vega J.M."/>
            <person name="Podio M."/>
            <person name="Orjuela J."/>
            <person name="Siena L.A."/>
            <person name="Pessino S.C."/>
            <person name="Combes M.C."/>
            <person name="Mariac C."/>
            <person name="Albertini E."/>
            <person name="Pupilli F."/>
            <person name="Ortiz J.P.A."/>
            <person name="Leblanc O."/>
        </authorList>
    </citation>
    <scope>NUCLEOTIDE SEQUENCE [LARGE SCALE GENOMIC DNA]</scope>
    <source>
        <strain evidence="1">R1</strain>
        <tissue evidence="1">Leaf</tissue>
    </source>
</reference>
<dbReference type="EMBL" id="CP144749">
    <property type="protein sequence ID" value="WVZ74419.1"/>
    <property type="molecule type" value="Genomic_DNA"/>
</dbReference>
<keyword evidence="2" id="KW-1185">Reference proteome</keyword>
<gene>
    <name evidence="1" type="ORF">U9M48_022599</name>
</gene>
<evidence type="ECO:0000313" key="2">
    <source>
        <dbReference type="Proteomes" id="UP001341281"/>
    </source>
</evidence>
<dbReference type="Proteomes" id="UP001341281">
    <property type="component" value="Chromosome 05"/>
</dbReference>
<protein>
    <submittedName>
        <fullName evidence="1">Uncharacterized protein</fullName>
    </submittedName>
</protein>
<organism evidence="1 2">
    <name type="scientific">Paspalum notatum var. saurae</name>
    <dbReference type="NCBI Taxonomy" id="547442"/>
    <lineage>
        <taxon>Eukaryota</taxon>
        <taxon>Viridiplantae</taxon>
        <taxon>Streptophyta</taxon>
        <taxon>Embryophyta</taxon>
        <taxon>Tracheophyta</taxon>
        <taxon>Spermatophyta</taxon>
        <taxon>Magnoliopsida</taxon>
        <taxon>Liliopsida</taxon>
        <taxon>Poales</taxon>
        <taxon>Poaceae</taxon>
        <taxon>PACMAD clade</taxon>
        <taxon>Panicoideae</taxon>
        <taxon>Andropogonodae</taxon>
        <taxon>Paspaleae</taxon>
        <taxon>Paspalinae</taxon>
        <taxon>Paspalum</taxon>
    </lineage>
</organism>
<proteinExistence type="predicted"/>
<sequence length="101" mass="11349">MRHMRHVTKVLRTPGVCCCAQKDDCEWAAGFIQDNAFIIVASIQFRLVEDKASDAYYKLSNPRAQYIFDGCIIGYGRSGSCAKGRTHFVMKKSRASYGGFQ</sequence>